<accession>A0ABN8NQW8</accession>
<organism evidence="13 14">
    <name type="scientific">Porites lobata</name>
    <dbReference type="NCBI Taxonomy" id="104759"/>
    <lineage>
        <taxon>Eukaryota</taxon>
        <taxon>Metazoa</taxon>
        <taxon>Cnidaria</taxon>
        <taxon>Anthozoa</taxon>
        <taxon>Hexacorallia</taxon>
        <taxon>Scleractinia</taxon>
        <taxon>Fungiina</taxon>
        <taxon>Poritidae</taxon>
        <taxon>Porites</taxon>
    </lineage>
</organism>
<evidence type="ECO:0000256" key="6">
    <source>
        <dbReference type="ARBA" id="ARBA00023136"/>
    </source>
</evidence>
<dbReference type="Proteomes" id="UP001159405">
    <property type="component" value="Unassembled WGS sequence"/>
</dbReference>
<proteinExistence type="predicted"/>
<dbReference type="Gene3D" id="1.20.1070.10">
    <property type="entry name" value="Rhodopsin 7-helix transmembrane proteins"/>
    <property type="match status" value="1"/>
</dbReference>
<dbReference type="SUPFAM" id="SSF81321">
    <property type="entry name" value="Family A G protein-coupled receptor-like"/>
    <property type="match status" value="1"/>
</dbReference>
<feature type="domain" description="G-protein coupled receptors family 1 profile" evidence="12">
    <location>
        <begin position="27"/>
        <end position="279"/>
    </location>
</feature>
<name>A0ABN8NQW8_9CNID</name>
<evidence type="ECO:0000256" key="3">
    <source>
        <dbReference type="ARBA" id="ARBA00022692"/>
    </source>
</evidence>
<feature type="transmembrane region" description="Helical" evidence="11">
    <location>
        <begin position="227"/>
        <end position="247"/>
    </location>
</feature>
<keyword evidence="14" id="KW-1185">Reference proteome</keyword>
<dbReference type="PRINTS" id="PR00237">
    <property type="entry name" value="GPCRRHODOPSN"/>
</dbReference>
<comment type="caution">
    <text evidence="13">The sequence shown here is derived from an EMBL/GenBank/DDBJ whole genome shotgun (WGS) entry which is preliminary data.</text>
</comment>
<evidence type="ECO:0000256" key="2">
    <source>
        <dbReference type="ARBA" id="ARBA00022475"/>
    </source>
</evidence>
<dbReference type="PROSITE" id="PS50262">
    <property type="entry name" value="G_PROTEIN_RECEP_F1_2"/>
    <property type="match status" value="1"/>
</dbReference>
<evidence type="ECO:0000256" key="5">
    <source>
        <dbReference type="ARBA" id="ARBA00023040"/>
    </source>
</evidence>
<dbReference type="PANTHER" id="PTHR24246">
    <property type="entry name" value="OLFACTORY RECEPTOR AND ADENOSINE RECEPTOR"/>
    <property type="match status" value="1"/>
</dbReference>
<sequence length="437" mass="49572">MYPPKPLSTKVVMSFLTVLLALGATFGNGSILAVIARFKSFRTVPNTLLANLAVVDMLNIAINIPIFMISTILEAGWFRGQSLAIMSSFFNRLFIILNLASLLALMADMYLAMAFDLKYFVWKSTYKAVVSSFIIWFGGTLIVVLFSIPLLLIDLGDVQVIEYRAKIYQQGKHYIAASMALFIICSGILGFLTIQTIKRKKKKRAEMNLPVLADQGRLQSNIKTSKTIAITIAAYFISYLPAVVYAILGQQEESQTDSWFGFIAWYATYFSSAVNPFIYYYRTNRFRSALKQFLKDPFGKTDFKEKPKYRTREKKTDAVKNGGQENQRENETRISEEYHGERRKGLTIVSIQALQSHLCDHEQSGNTGIENQLQKRNNFAFISAGGGENSALRREVQRKEEEKDVSNELTLRRSREPLRAWSGITDEAIVNILLKEQ</sequence>
<evidence type="ECO:0000259" key="12">
    <source>
        <dbReference type="PROSITE" id="PS50262"/>
    </source>
</evidence>
<keyword evidence="9" id="KW-0807">Transducer</keyword>
<evidence type="ECO:0000313" key="14">
    <source>
        <dbReference type="Proteomes" id="UP001159405"/>
    </source>
</evidence>
<dbReference type="PANTHER" id="PTHR24246:SF27">
    <property type="entry name" value="ADENOSINE RECEPTOR, ISOFORM A"/>
    <property type="match status" value="1"/>
</dbReference>
<keyword evidence="4 11" id="KW-1133">Transmembrane helix</keyword>
<keyword evidence="2" id="KW-1003">Cell membrane</keyword>
<evidence type="ECO:0000256" key="8">
    <source>
        <dbReference type="ARBA" id="ARBA00023180"/>
    </source>
</evidence>
<gene>
    <name evidence="13" type="ORF">PLOB_00023062</name>
</gene>
<evidence type="ECO:0000256" key="10">
    <source>
        <dbReference type="SAM" id="MobiDB-lite"/>
    </source>
</evidence>
<keyword evidence="7" id="KW-0675">Receptor</keyword>
<dbReference type="Pfam" id="PF00001">
    <property type="entry name" value="7tm_1"/>
    <property type="match status" value="1"/>
</dbReference>
<feature type="transmembrane region" description="Helical" evidence="11">
    <location>
        <begin position="133"/>
        <end position="153"/>
    </location>
</feature>
<feature type="transmembrane region" description="Helical" evidence="11">
    <location>
        <begin position="12"/>
        <end position="36"/>
    </location>
</feature>
<feature type="region of interest" description="Disordered" evidence="10">
    <location>
        <begin position="309"/>
        <end position="339"/>
    </location>
</feature>
<feature type="transmembrane region" description="Helical" evidence="11">
    <location>
        <begin position="173"/>
        <end position="194"/>
    </location>
</feature>
<feature type="compositionally biased region" description="Basic and acidic residues" evidence="10">
    <location>
        <begin position="309"/>
        <end position="318"/>
    </location>
</feature>
<evidence type="ECO:0000256" key="7">
    <source>
        <dbReference type="ARBA" id="ARBA00023170"/>
    </source>
</evidence>
<keyword evidence="8" id="KW-0325">Glycoprotein</keyword>
<evidence type="ECO:0000256" key="4">
    <source>
        <dbReference type="ARBA" id="ARBA00022989"/>
    </source>
</evidence>
<evidence type="ECO:0000256" key="11">
    <source>
        <dbReference type="SAM" id="Phobius"/>
    </source>
</evidence>
<keyword evidence="5" id="KW-0297">G-protein coupled receptor</keyword>
<keyword evidence="3 11" id="KW-0812">Transmembrane</keyword>
<evidence type="ECO:0000256" key="1">
    <source>
        <dbReference type="ARBA" id="ARBA00004651"/>
    </source>
</evidence>
<keyword evidence="6 11" id="KW-0472">Membrane</keyword>
<dbReference type="InterPro" id="IPR017452">
    <property type="entry name" value="GPCR_Rhodpsn_7TM"/>
</dbReference>
<feature type="compositionally biased region" description="Basic and acidic residues" evidence="10">
    <location>
        <begin position="326"/>
        <end position="339"/>
    </location>
</feature>
<evidence type="ECO:0000313" key="13">
    <source>
        <dbReference type="EMBL" id="CAH3114740.1"/>
    </source>
</evidence>
<evidence type="ECO:0000256" key="9">
    <source>
        <dbReference type="ARBA" id="ARBA00023224"/>
    </source>
</evidence>
<protein>
    <recommendedName>
        <fullName evidence="12">G-protein coupled receptors family 1 profile domain-containing protein</fullName>
    </recommendedName>
</protein>
<feature type="transmembrane region" description="Helical" evidence="11">
    <location>
        <begin position="48"/>
        <end position="73"/>
    </location>
</feature>
<reference evidence="13 14" key="1">
    <citation type="submission" date="2022-05" db="EMBL/GenBank/DDBJ databases">
        <authorList>
            <consortium name="Genoscope - CEA"/>
            <person name="William W."/>
        </authorList>
    </citation>
    <scope>NUCLEOTIDE SEQUENCE [LARGE SCALE GENOMIC DNA]</scope>
</reference>
<dbReference type="CDD" id="cd00637">
    <property type="entry name" value="7tm_classA_rhodopsin-like"/>
    <property type="match status" value="1"/>
</dbReference>
<feature type="transmembrane region" description="Helical" evidence="11">
    <location>
        <begin position="259"/>
        <end position="281"/>
    </location>
</feature>
<comment type="subcellular location">
    <subcellularLocation>
        <location evidence="1">Cell membrane</location>
        <topology evidence="1">Multi-pass membrane protein</topology>
    </subcellularLocation>
</comment>
<dbReference type="InterPro" id="IPR000276">
    <property type="entry name" value="GPCR_Rhodpsn"/>
</dbReference>
<feature type="transmembrane region" description="Helical" evidence="11">
    <location>
        <begin position="93"/>
        <end position="112"/>
    </location>
</feature>
<dbReference type="SMART" id="SM01381">
    <property type="entry name" value="7TM_GPCR_Srsx"/>
    <property type="match status" value="1"/>
</dbReference>
<dbReference type="EMBL" id="CALNXK010000027">
    <property type="protein sequence ID" value="CAH3114740.1"/>
    <property type="molecule type" value="Genomic_DNA"/>
</dbReference>